<dbReference type="Gene3D" id="3.40.50.1820">
    <property type="entry name" value="alpha/beta hydrolase"/>
    <property type="match status" value="1"/>
</dbReference>
<reference evidence="2" key="1">
    <citation type="journal article" date="2014" name="Int. J. Syst. Evol. Microbiol.">
        <title>Complete genome sequence of Corynebacterium casei LMG S-19264T (=DSM 44701T), isolated from a smear-ripened cheese.</title>
        <authorList>
            <consortium name="US DOE Joint Genome Institute (JGI-PGF)"/>
            <person name="Walter F."/>
            <person name="Albersmeier A."/>
            <person name="Kalinowski J."/>
            <person name="Ruckert C."/>
        </authorList>
    </citation>
    <scope>NUCLEOTIDE SEQUENCE</scope>
    <source>
        <strain evidence="2">VKM Ac-1069</strain>
    </source>
</reference>
<evidence type="ECO:0000259" key="1">
    <source>
        <dbReference type="Pfam" id="PF12697"/>
    </source>
</evidence>
<dbReference type="RefSeq" id="WP_037043760.1">
    <property type="nucleotide sequence ID" value="NZ_BAAAUZ010000011.1"/>
</dbReference>
<reference evidence="2" key="2">
    <citation type="submission" date="2023-01" db="EMBL/GenBank/DDBJ databases">
        <authorList>
            <person name="Sun Q."/>
            <person name="Evtushenko L."/>
        </authorList>
    </citation>
    <scope>NUCLEOTIDE SEQUENCE</scope>
    <source>
        <strain evidence="2">VKM Ac-1069</strain>
    </source>
</reference>
<dbReference type="Proteomes" id="UP001143463">
    <property type="component" value="Unassembled WGS sequence"/>
</dbReference>
<keyword evidence="3" id="KW-1185">Reference proteome</keyword>
<proteinExistence type="predicted"/>
<dbReference type="SUPFAM" id="SSF53474">
    <property type="entry name" value="alpha/beta-Hydrolases"/>
    <property type="match status" value="1"/>
</dbReference>
<organism evidence="2 3">
    <name type="scientific">Pseudonocardia halophobica</name>
    <dbReference type="NCBI Taxonomy" id="29401"/>
    <lineage>
        <taxon>Bacteria</taxon>
        <taxon>Bacillati</taxon>
        <taxon>Actinomycetota</taxon>
        <taxon>Actinomycetes</taxon>
        <taxon>Pseudonocardiales</taxon>
        <taxon>Pseudonocardiaceae</taxon>
        <taxon>Pseudonocardia</taxon>
    </lineage>
</organism>
<accession>A0A9W6KXG6</accession>
<protein>
    <submittedName>
        <fullName evidence="2">Oxidoreductase</fullName>
    </submittedName>
</protein>
<dbReference type="Pfam" id="PF12697">
    <property type="entry name" value="Abhydrolase_6"/>
    <property type="match status" value="1"/>
</dbReference>
<dbReference type="GO" id="GO:0003824">
    <property type="term" value="F:catalytic activity"/>
    <property type="evidence" value="ECO:0007669"/>
    <property type="project" value="UniProtKB-ARBA"/>
</dbReference>
<name>A0A9W6KXG6_9PSEU</name>
<evidence type="ECO:0000313" key="2">
    <source>
        <dbReference type="EMBL" id="GLL09796.1"/>
    </source>
</evidence>
<dbReference type="InterPro" id="IPR000073">
    <property type="entry name" value="AB_hydrolase_1"/>
</dbReference>
<comment type="caution">
    <text evidence="2">The sequence shown here is derived from an EMBL/GenBank/DDBJ whole genome shotgun (WGS) entry which is preliminary data.</text>
</comment>
<sequence>MTVVLVHGVPETTEIWDGVRERLDRDSAVVALPGFGTERPSGFDGSKDAHIAWIGDRLAEFDEPVDLVGHDWGSILVLRAATAFPQRVRSWAVDIAAASHPTYEWHRFARLWQTPGTGEDWVRDTLAESTAGRVPAFVDSLTQLGATASDARLMAEHFDARMGAAILDLYRSAVPNVHAHWGIADPGGTARPGLVLAATADPFDDRARADEVAAALGAELRELPGLSHFWMSEDPAASAAMIDDWVRTRELS</sequence>
<gene>
    <name evidence="2" type="ORF">GCM10017577_09360</name>
</gene>
<feature type="domain" description="AB hydrolase-1" evidence="1">
    <location>
        <begin position="3"/>
        <end position="239"/>
    </location>
</feature>
<evidence type="ECO:0000313" key="3">
    <source>
        <dbReference type="Proteomes" id="UP001143463"/>
    </source>
</evidence>
<dbReference type="EMBL" id="BSFQ01000003">
    <property type="protein sequence ID" value="GLL09796.1"/>
    <property type="molecule type" value="Genomic_DNA"/>
</dbReference>
<dbReference type="AlphaFoldDB" id="A0A9W6KXG6"/>
<dbReference type="InterPro" id="IPR029058">
    <property type="entry name" value="AB_hydrolase_fold"/>
</dbReference>